<reference evidence="1" key="1">
    <citation type="submission" date="2022-06" db="EMBL/GenBank/DDBJ databases">
        <authorList>
            <person name="Legras J.-L."/>
            <person name="Devillers H."/>
            <person name="Grondin C."/>
        </authorList>
    </citation>
    <scope>NUCLEOTIDE SEQUENCE</scope>
    <source>
        <strain evidence="1">CLIB 1444</strain>
    </source>
</reference>
<evidence type="ECO:0000313" key="2">
    <source>
        <dbReference type="Proteomes" id="UP001152531"/>
    </source>
</evidence>
<dbReference type="EMBL" id="CALSDN010000001">
    <property type="protein sequence ID" value="CAH6718421.1"/>
    <property type="molecule type" value="Genomic_DNA"/>
</dbReference>
<dbReference type="Proteomes" id="UP001152531">
    <property type="component" value="Unassembled WGS sequence"/>
</dbReference>
<keyword evidence="2" id="KW-1185">Reference proteome</keyword>
<gene>
    <name evidence="1" type="ORF">CLIB1444_01S06348</name>
</gene>
<protein>
    <submittedName>
        <fullName evidence="1">Cytochrome c oxidase assembly factor 6</fullName>
    </submittedName>
</protein>
<name>A0ACA9Y258_9ASCO</name>
<sequence length="107" mass="12779">MGLFSSNKIDTPPDKNKRQICWDSRDKFFQCLTTNNIDNSLDPKQRDNVELNCGELRNDFKNKCVASWFKYFQEKRYNDIQRERYIRKLEAEGAQELPFKLAPPKKN</sequence>
<accession>A0ACA9Y258</accession>
<evidence type="ECO:0000313" key="1">
    <source>
        <dbReference type="EMBL" id="CAH6718421.1"/>
    </source>
</evidence>
<proteinExistence type="predicted"/>
<organism evidence="1 2">
    <name type="scientific">[Candida] jaroonii</name>
    <dbReference type="NCBI Taxonomy" id="467808"/>
    <lineage>
        <taxon>Eukaryota</taxon>
        <taxon>Fungi</taxon>
        <taxon>Dikarya</taxon>
        <taxon>Ascomycota</taxon>
        <taxon>Saccharomycotina</taxon>
        <taxon>Pichiomycetes</taxon>
        <taxon>Debaryomycetaceae</taxon>
        <taxon>Yamadazyma</taxon>
    </lineage>
</organism>
<comment type="caution">
    <text evidence="1">The sequence shown here is derived from an EMBL/GenBank/DDBJ whole genome shotgun (WGS) entry which is preliminary data.</text>
</comment>